<dbReference type="RefSeq" id="WP_240572438.1">
    <property type="nucleotide sequence ID" value="NZ_CP136709.1"/>
</dbReference>
<feature type="transmembrane region" description="Helical" evidence="1">
    <location>
        <begin position="327"/>
        <end position="346"/>
    </location>
</feature>
<protein>
    <recommendedName>
        <fullName evidence="4">Polysaccharide chain length determinant N-terminal domain-containing protein</fullName>
    </recommendedName>
</protein>
<keyword evidence="1" id="KW-0472">Membrane</keyword>
<evidence type="ECO:0000313" key="3">
    <source>
        <dbReference type="Proteomes" id="UP001156141"/>
    </source>
</evidence>
<comment type="caution">
    <text evidence="2">The sequence shown here is derived from an EMBL/GenBank/DDBJ whole genome shotgun (WGS) entry which is preliminary data.</text>
</comment>
<reference evidence="2" key="1">
    <citation type="submission" date="2022-02" db="EMBL/GenBank/DDBJ databases">
        <title>Aestuariibaculum sp., a marine bacterium isolated from sediment in Guangxi.</title>
        <authorList>
            <person name="Ying J."/>
        </authorList>
    </citation>
    <scope>NUCLEOTIDE SEQUENCE</scope>
    <source>
        <strain evidence="2">L182</strain>
    </source>
</reference>
<proteinExistence type="predicted"/>
<organism evidence="2 3">
    <name type="scientific">Aestuariibaculum lutulentum</name>
    <dbReference type="NCBI Taxonomy" id="2920935"/>
    <lineage>
        <taxon>Bacteria</taxon>
        <taxon>Pseudomonadati</taxon>
        <taxon>Bacteroidota</taxon>
        <taxon>Flavobacteriia</taxon>
        <taxon>Flavobacteriales</taxon>
        <taxon>Flavobacteriaceae</taxon>
    </lineage>
</organism>
<accession>A0ABS9RGQ1</accession>
<keyword evidence="3" id="KW-1185">Reference proteome</keyword>
<dbReference type="Proteomes" id="UP001156141">
    <property type="component" value="Unassembled WGS sequence"/>
</dbReference>
<evidence type="ECO:0008006" key="4">
    <source>
        <dbReference type="Google" id="ProtNLM"/>
    </source>
</evidence>
<evidence type="ECO:0000256" key="1">
    <source>
        <dbReference type="SAM" id="Phobius"/>
    </source>
</evidence>
<keyword evidence="1" id="KW-0812">Transmembrane</keyword>
<keyword evidence="1" id="KW-1133">Transmembrane helix</keyword>
<feature type="transmembrane region" description="Helical" evidence="1">
    <location>
        <begin position="31"/>
        <end position="50"/>
    </location>
</feature>
<gene>
    <name evidence="2" type="ORF">MKW35_05785</name>
</gene>
<dbReference type="EMBL" id="JAKVQD010000001">
    <property type="protein sequence ID" value="MCH4552123.1"/>
    <property type="molecule type" value="Genomic_DNA"/>
</dbReference>
<name>A0ABS9RGQ1_9FLAO</name>
<sequence length="355" mass="40888">MSKELQTPQQSSEEVDLGQLFKLIGNAFDRFFKFIESIFKGIFHVVLLLLTHFYKRFVWYVGAVVLGVVAGFIIDKNSDTLYGANMYIETNFNSARQVYENLKEMHQLAYEDKDSIELANRLNITPSEAASLKGFYIEPDIDENKRSEMYSLYFSRLDSITQLEMTYDKFKDALTDYNFNIHRIGVASINKSIFKKIEKKFEEELVNNTYLEELKNVNQENLTRKEQSLSIQVKKTDSLIDMYLKIRMKESDKEAGNQSGTTLYMGDADSGNLVVDESKVLDKRLDLESQLRGVFKDKVEQDHVVNVLAGFPKTGYDISDWTSKKKIVLPIVLLGLTLILFVLLGISKYIKEQTK</sequence>
<evidence type="ECO:0000313" key="2">
    <source>
        <dbReference type="EMBL" id="MCH4552123.1"/>
    </source>
</evidence>
<feature type="transmembrane region" description="Helical" evidence="1">
    <location>
        <begin position="57"/>
        <end position="74"/>
    </location>
</feature>